<feature type="transmembrane region" description="Helical" evidence="5">
    <location>
        <begin position="388"/>
        <end position="411"/>
    </location>
</feature>
<feature type="transmembrane region" description="Helical" evidence="5">
    <location>
        <begin position="181"/>
        <end position="200"/>
    </location>
</feature>
<gene>
    <name evidence="6" type="ORF">MYCIT1_LOCUS26988</name>
</gene>
<feature type="transmembrane region" description="Helical" evidence="5">
    <location>
        <begin position="432"/>
        <end position="453"/>
    </location>
</feature>
<proteinExistence type="predicted"/>
<keyword evidence="7" id="KW-1185">Reference proteome</keyword>
<accession>A0AAD2HLW1</accession>
<feature type="transmembrane region" description="Helical" evidence="5">
    <location>
        <begin position="115"/>
        <end position="137"/>
    </location>
</feature>
<evidence type="ECO:0000256" key="4">
    <source>
        <dbReference type="ARBA" id="ARBA00023136"/>
    </source>
</evidence>
<feature type="transmembrane region" description="Helical" evidence="5">
    <location>
        <begin position="206"/>
        <end position="228"/>
    </location>
</feature>
<evidence type="ECO:0000256" key="3">
    <source>
        <dbReference type="ARBA" id="ARBA00022989"/>
    </source>
</evidence>
<comment type="caution">
    <text evidence="6">The sequence shown here is derived from an EMBL/GenBank/DDBJ whole genome shotgun (WGS) entry which is preliminary data.</text>
</comment>
<keyword evidence="4 5" id="KW-0472">Membrane</keyword>
<dbReference type="Pfam" id="PF07690">
    <property type="entry name" value="MFS_1"/>
    <property type="match status" value="1"/>
</dbReference>
<evidence type="ECO:0000313" key="7">
    <source>
        <dbReference type="Proteomes" id="UP001295794"/>
    </source>
</evidence>
<feature type="transmembrane region" description="Helical" evidence="5">
    <location>
        <begin position="350"/>
        <end position="368"/>
    </location>
</feature>
<name>A0AAD2HLW1_9AGAR</name>
<evidence type="ECO:0000256" key="5">
    <source>
        <dbReference type="SAM" id="Phobius"/>
    </source>
</evidence>
<comment type="subcellular location">
    <subcellularLocation>
        <location evidence="1">Membrane</location>
        <topology evidence="1">Multi-pass membrane protein</topology>
    </subcellularLocation>
</comment>
<dbReference type="AlphaFoldDB" id="A0AAD2HLW1"/>
<sequence length="559" mass="61878">GMGTVLREANPQHSTALEVWIESLFLAGFFFLCHPHSVSGMSELHDATPADLVDYHKRNAGRLIIDPAEARKEFGDAVASKLKLTADGTIVLWPQPSAIPEDPQNWSTRRKGVQLLIVTLASAVPDFIGSIGVASIFALSNRYGTTPARVNEVSSNWAILLLGWGGFAAVIVTRRWGRLPVLFWSQLLAFAFLLACMFSPTLPAFAATRCIAAFFSTAPQITGMYTVTDMYPFHLQARMLNLWTMGFIMSPFVAPFVLGFLVAHVNYEWAYSIGAIYSLLVLILIFFLGEETMYNRSPEQPAAPSQPRNRVIRIRELFGLTDRPSITSERLTWYECVLSLLNVAWRPHTLLVMIYGGVQFGLSIGITMTNATLLGEPRPLGFGLSETVIAGTYATPIAATVAGEIIGRYGNDLISTLSIRRNAGVFEAEMRLWMCYFALPLYVTGFLLLGFGFQNHNLAGVIMGWLLGQIAIMLNTTAIYAYLKDCFPAHQGEVSALFNFFRTICGFAVVYFQFAWFDARGGLQVFGCEAAIVAALFHLIVPFVHLRGTDLRKKFSIKQ</sequence>
<organism evidence="6 7">
    <name type="scientific">Mycena citricolor</name>
    <dbReference type="NCBI Taxonomy" id="2018698"/>
    <lineage>
        <taxon>Eukaryota</taxon>
        <taxon>Fungi</taxon>
        <taxon>Dikarya</taxon>
        <taxon>Basidiomycota</taxon>
        <taxon>Agaricomycotina</taxon>
        <taxon>Agaricomycetes</taxon>
        <taxon>Agaricomycetidae</taxon>
        <taxon>Agaricales</taxon>
        <taxon>Marasmiineae</taxon>
        <taxon>Mycenaceae</taxon>
        <taxon>Mycena</taxon>
    </lineage>
</organism>
<keyword evidence="3 5" id="KW-1133">Transmembrane helix</keyword>
<dbReference type="GO" id="GO:0005886">
    <property type="term" value="C:plasma membrane"/>
    <property type="evidence" value="ECO:0007669"/>
    <property type="project" value="TreeGrafter"/>
</dbReference>
<evidence type="ECO:0000313" key="6">
    <source>
        <dbReference type="EMBL" id="CAK5277845.1"/>
    </source>
</evidence>
<dbReference type="Gene3D" id="1.20.1250.20">
    <property type="entry name" value="MFS general substrate transporter like domains"/>
    <property type="match status" value="1"/>
</dbReference>
<dbReference type="InterPro" id="IPR036259">
    <property type="entry name" value="MFS_trans_sf"/>
</dbReference>
<dbReference type="PANTHER" id="PTHR23502:SF22">
    <property type="entry name" value="MAJOR FACILITATOR SUPERFAMILY (MFS) PROFILE DOMAIN-CONTAINING PROTEIN"/>
    <property type="match status" value="1"/>
</dbReference>
<feature type="transmembrane region" description="Helical" evidence="5">
    <location>
        <begin position="495"/>
        <end position="517"/>
    </location>
</feature>
<feature type="non-terminal residue" evidence="6">
    <location>
        <position position="1"/>
    </location>
</feature>
<dbReference type="SUPFAM" id="SSF103473">
    <property type="entry name" value="MFS general substrate transporter"/>
    <property type="match status" value="1"/>
</dbReference>
<keyword evidence="2 5" id="KW-0812">Transmembrane</keyword>
<dbReference type="EMBL" id="CAVNYO010000421">
    <property type="protein sequence ID" value="CAK5277845.1"/>
    <property type="molecule type" value="Genomic_DNA"/>
</dbReference>
<evidence type="ECO:0000256" key="2">
    <source>
        <dbReference type="ARBA" id="ARBA00022692"/>
    </source>
</evidence>
<evidence type="ECO:0008006" key="8">
    <source>
        <dbReference type="Google" id="ProtNLM"/>
    </source>
</evidence>
<feature type="transmembrane region" description="Helical" evidence="5">
    <location>
        <begin position="269"/>
        <end position="288"/>
    </location>
</feature>
<dbReference type="Proteomes" id="UP001295794">
    <property type="component" value="Unassembled WGS sequence"/>
</dbReference>
<feature type="transmembrane region" description="Helical" evidence="5">
    <location>
        <begin position="240"/>
        <end position="263"/>
    </location>
</feature>
<reference evidence="6" key="1">
    <citation type="submission" date="2023-11" db="EMBL/GenBank/DDBJ databases">
        <authorList>
            <person name="De Vega J J."/>
            <person name="De Vega J J."/>
        </authorList>
    </citation>
    <scope>NUCLEOTIDE SEQUENCE</scope>
</reference>
<protein>
    <recommendedName>
        <fullName evidence="8">MFS general substrate transporter</fullName>
    </recommendedName>
</protein>
<feature type="transmembrane region" description="Helical" evidence="5">
    <location>
        <begin position="523"/>
        <end position="544"/>
    </location>
</feature>
<dbReference type="GO" id="GO:0022857">
    <property type="term" value="F:transmembrane transporter activity"/>
    <property type="evidence" value="ECO:0007669"/>
    <property type="project" value="InterPro"/>
</dbReference>
<dbReference type="InterPro" id="IPR011701">
    <property type="entry name" value="MFS"/>
</dbReference>
<dbReference type="PANTHER" id="PTHR23502">
    <property type="entry name" value="MAJOR FACILITATOR SUPERFAMILY"/>
    <property type="match status" value="1"/>
</dbReference>
<evidence type="ECO:0000256" key="1">
    <source>
        <dbReference type="ARBA" id="ARBA00004141"/>
    </source>
</evidence>
<feature type="transmembrane region" description="Helical" evidence="5">
    <location>
        <begin position="459"/>
        <end position="483"/>
    </location>
</feature>
<feature type="transmembrane region" description="Helical" evidence="5">
    <location>
        <begin position="157"/>
        <end position="174"/>
    </location>
</feature>